<dbReference type="RefSeq" id="WP_013944118.1">
    <property type="nucleotide sequence ID" value="NC_015713.1"/>
</dbReference>
<evidence type="ECO:0000256" key="2">
    <source>
        <dbReference type="SAM" id="SignalP"/>
    </source>
</evidence>
<reference evidence="3 4" key="2">
    <citation type="journal article" date="2011" name="Mol. Biol. Evol.">
        <title>Unity in variety--the pan-genome of the Chlamydiae.</title>
        <authorList>
            <person name="Collingro A."/>
            <person name="Tischler P."/>
            <person name="Weinmaier T."/>
            <person name="Penz T."/>
            <person name="Heinz E."/>
            <person name="Brunham R.C."/>
            <person name="Read T.D."/>
            <person name="Bavoil P.M."/>
            <person name="Sachse K."/>
            <person name="Kahane S."/>
            <person name="Friedman M.G."/>
            <person name="Rattei T."/>
            <person name="Myers G.S."/>
            <person name="Horn M."/>
        </authorList>
    </citation>
    <scope>NUCLEOTIDE SEQUENCE [LARGE SCALE GENOMIC DNA]</scope>
    <source>
        <strain evidence="4">ATCC VR-1471 / Z</strain>
    </source>
</reference>
<reference key="1">
    <citation type="journal article" date="2011" name="Mol. Biol. Evol.">
        <title>Unity in variety -- the pan-genome of the Chlamydiae.</title>
        <authorList>
            <person name="Collingro A."/>
            <person name="Tischler P."/>
            <person name="Weinmaier T."/>
            <person name="Penz T."/>
            <person name="Heinz E."/>
            <person name="Brunham R.C."/>
            <person name="Read T.D."/>
            <person name="Bavoil P.M."/>
            <person name="Sachse K."/>
            <person name="Kahane S."/>
            <person name="Friedman M.G."/>
            <person name="Rattei T."/>
            <person name="Myers G.S.A."/>
            <person name="Horn M."/>
        </authorList>
    </citation>
    <scope>NUCLEOTIDE SEQUENCE</scope>
    <source>
        <strain>Z</strain>
    </source>
</reference>
<accession>F8L9U9</accession>
<evidence type="ECO:0000256" key="1">
    <source>
        <dbReference type="SAM" id="MobiDB-lite"/>
    </source>
</evidence>
<keyword evidence="2" id="KW-0732">Signal</keyword>
<dbReference type="OrthoDB" id="6728at204428"/>
<feature type="region of interest" description="Disordered" evidence="1">
    <location>
        <begin position="107"/>
        <end position="151"/>
    </location>
</feature>
<dbReference type="STRING" id="331113.SNE_A17750"/>
<feature type="chain" id="PRO_5003374201" evidence="2">
    <location>
        <begin position="18"/>
        <end position="151"/>
    </location>
</feature>
<dbReference type="Proteomes" id="UP000000496">
    <property type="component" value="Chromosome gsn.131"/>
</dbReference>
<sequence>MKYLLPILLLFSLCADAANFKLESLLTHLTSNDSSDNSDLTLDENRYNGKILKLSDGTLWLVAPQDVQTTQIWIFPFPLKIEKSDHPAYPYYLVNLRSGTKVLVRPMRETEKEALDTPAPEKPSQQQTVPPKEVNPNQPVAPPPQPTPLDH</sequence>
<evidence type="ECO:0000313" key="3">
    <source>
        <dbReference type="EMBL" id="CCB89652.1"/>
    </source>
</evidence>
<name>F8L9U9_SIMNZ</name>
<evidence type="ECO:0000313" key="4">
    <source>
        <dbReference type="Proteomes" id="UP000000496"/>
    </source>
</evidence>
<dbReference type="KEGG" id="sng:SNE_A17750"/>
<organism evidence="3 4">
    <name type="scientific">Simkania negevensis (strain ATCC VR-1471 / DSM 27360 / Z)</name>
    <dbReference type="NCBI Taxonomy" id="331113"/>
    <lineage>
        <taxon>Bacteria</taxon>
        <taxon>Pseudomonadati</taxon>
        <taxon>Chlamydiota</taxon>
        <taxon>Chlamydiia</taxon>
        <taxon>Parachlamydiales</taxon>
        <taxon>Simkaniaceae</taxon>
        <taxon>Simkania</taxon>
    </lineage>
</organism>
<dbReference type="EMBL" id="FR872582">
    <property type="protein sequence ID" value="CCB89652.1"/>
    <property type="molecule type" value="Genomic_DNA"/>
</dbReference>
<proteinExistence type="predicted"/>
<feature type="signal peptide" evidence="2">
    <location>
        <begin position="1"/>
        <end position="17"/>
    </location>
</feature>
<keyword evidence="4" id="KW-1185">Reference proteome</keyword>
<dbReference type="AlphaFoldDB" id="F8L9U9"/>
<gene>
    <name evidence="3" type="ordered locus">SNE_A17750</name>
</gene>
<feature type="compositionally biased region" description="Pro residues" evidence="1">
    <location>
        <begin position="139"/>
        <end position="151"/>
    </location>
</feature>
<protein>
    <submittedName>
        <fullName evidence="3">Uncharacterized protein</fullName>
    </submittedName>
</protein>
<dbReference type="HOGENOM" id="CLU_1730165_0_0_0"/>